<dbReference type="AlphaFoldDB" id="A0A6B0UN83"/>
<name>A0A6B0UN83_IXORI</name>
<organism evidence="1">
    <name type="scientific">Ixodes ricinus</name>
    <name type="common">Common tick</name>
    <name type="synonym">Acarus ricinus</name>
    <dbReference type="NCBI Taxonomy" id="34613"/>
    <lineage>
        <taxon>Eukaryota</taxon>
        <taxon>Metazoa</taxon>
        <taxon>Ecdysozoa</taxon>
        <taxon>Arthropoda</taxon>
        <taxon>Chelicerata</taxon>
        <taxon>Arachnida</taxon>
        <taxon>Acari</taxon>
        <taxon>Parasitiformes</taxon>
        <taxon>Ixodida</taxon>
        <taxon>Ixodoidea</taxon>
        <taxon>Ixodidae</taxon>
        <taxon>Ixodinae</taxon>
        <taxon>Ixodes</taxon>
    </lineage>
</organism>
<dbReference type="EMBL" id="GIFC01008911">
    <property type="protein sequence ID" value="MXU90994.1"/>
    <property type="molecule type" value="Transcribed_RNA"/>
</dbReference>
<sequence length="119" mass="13826">MPLAVLGTLSTGSIRVSHAQRVEFVGISRVRDIWLALHLRWRESVPHVNHRRVIANLDNAGWDCVNNVRHNLMGLHLRLCGAALKAHAEKQQYINHKWRSYHHHRTPRPAFEKQVPSWP</sequence>
<reference evidence="1" key="1">
    <citation type="submission" date="2019-12" db="EMBL/GenBank/DDBJ databases">
        <title>An insight into the sialome of adult female Ixodes ricinus ticks feeding for 6 days.</title>
        <authorList>
            <person name="Perner J."/>
            <person name="Ribeiro J.M.C."/>
        </authorList>
    </citation>
    <scope>NUCLEOTIDE SEQUENCE</scope>
    <source>
        <strain evidence="1">Semi-engorged</strain>
        <tissue evidence="1">Salivary glands</tissue>
    </source>
</reference>
<proteinExistence type="predicted"/>
<protein>
    <submittedName>
        <fullName evidence="1">Putative secreted protein</fullName>
    </submittedName>
</protein>
<accession>A0A6B0UN83</accession>
<evidence type="ECO:0000313" key="1">
    <source>
        <dbReference type="EMBL" id="MXU90994.1"/>
    </source>
</evidence>